<evidence type="ECO:0000313" key="2">
    <source>
        <dbReference type="EMBL" id="PIL28417.1"/>
    </source>
</evidence>
<keyword evidence="3" id="KW-1185">Reference proteome</keyword>
<dbReference type="OrthoDB" id="3256283at2759"/>
<name>A0A2G8S3W2_9APHY</name>
<sequence>MSFKPNDLAAKSTTPATKSEAAHHPEMMPPSFHGNFDLYAMELPFIRSKFTPEHDYAALLNELRYHQAKPDSSAQIYLPDTDEFSAGVPGRLRSLPVEDPLEGMPYQLELTSLALRDSVSFTACETTEDALYSSAAPVSSARRTPGMTATIVLADDECGVIMTESSFKMRRAWVNPDGKDEVFSVYIACTSACACGILEDDYVDVRLPFWGIRARVGPDGREIGLGTTGEDDENMDMRTLRLSLSRAALNRDL</sequence>
<proteinExistence type="predicted"/>
<feature type="region of interest" description="Disordered" evidence="1">
    <location>
        <begin position="1"/>
        <end position="27"/>
    </location>
</feature>
<dbReference type="EMBL" id="AYKW01000023">
    <property type="protein sequence ID" value="PIL28417.1"/>
    <property type="molecule type" value="Genomic_DNA"/>
</dbReference>
<protein>
    <submittedName>
        <fullName evidence="2">Uncharacterized protein</fullName>
    </submittedName>
</protein>
<evidence type="ECO:0000256" key="1">
    <source>
        <dbReference type="SAM" id="MobiDB-lite"/>
    </source>
</evidence>
<organism evidence="2 3">
    <name type="scientific">Ganoderma sinense ZZ0214-1</name>
    <dbReference type="NCBI Taxonomy" id="1077348"/>
    <lineage>
        <taxon>Eukaryota</taxon>
        <taxon>Fungi</taxon>
        <taxon>Dikarya</taxon>
        <taxon>Basidiomycota</taxon>
        <taxon>Agaricomycotina</taxon>
        <taxon>Agaricomycetes</taxon>
        <taxon>Polyporales</taxon>
        <taxon>Polyporaceae</taxon>
        <taxon>Ganoderma</taxon>
    </lineage>
</organism>
<dbReference type="AlphaFoldDB" id="A0A2G8S3W2"/>
<comment type="caution">
    <text evidence="2">The sequence shown here is derived from an EMBL/GenBank/DDBJ whole genome shotgun (WGS) entry which is preliminary data.</text>
</comment>
<reference evidence="2 3" key="1">
    <citation type="journal article" date="2015" name="Sci. Rep.">
        <title>Chromosome-level genome map provides insights into diverse defense mechanisms in the medicinal fungus Ganoderma sinense.</title>
        <authorList>
            <person name="Zhu Y."/>
            <person name="Xu J."/>
            <person name="Sun C."/>
            <person name="Zhou S."/>
            <person name="Xu H."/>
            <person name="Nelson D.R."/>
            <person name="Qian J."/>
            <person name="Song J."/>
            <person name="Luo H."/>
            <person name="Xiang L."/>
            <person name="Li Y."/>
            <person name="Xu Z."/>
            <person name="Ji A."/>
            <person name="Wang L."/>
            <person name="Lu S."/>
            <person name="Hayward A."/>
            <person name="Sun W."/>
            <person name="Li X."/>
            <person name="Schwartz D.C."/>
            <person name="Wang Y."/>
            <person name="Chen S."/>
        </authorList>
    </citation>
    <scope>NUCLEOTIDE SEQUENCE [LARGE SCALE GENOMIC DNA]</scope>
    <source>
        <strain evidence="2 3">ZZ0214-1</strain>
    </source>
</reference>
<dbReference type="Proteomes" id="UP000230002">
    <property type="component" value="Unassembled WGS sequence"/>
</dbReference>
<accession>A0A2G8S3W2</accession>
<gene>
    <name evidence="2" type="ORF">GSI_08451</name>
</gene>
<evidence type="ECO:0000313" key="3">
    <source>
        <dbReference type="Proteomes" id="UP000230002"/>
    </source>
</evidence>